<evidence type="ECO:0000259" key="2">
    <source>
        <dbReference type="SMART" id="SM00065"/>
    </source>
</evidence>
<dbReference type="InterPro" id="IPR003018">
    <property type="entry name" value="GAF"/>
</dbReference>
<dbReference type="InterPro" id="IPR029016">
    <property type="entry name" value="GAF-like_dom_sf"/>
</dbReference>
<feature type="compositionally biased region" description="Basic residues" evidence="1">
    <location>
        <begin position="448"/>
        <end position="457"/>
    </location>
</feature>
<feature type="region of interest" description="Disordered" evidence="1">
    <location>
        <begin position="421"/>
        <end position="457"/>
    </location>
</feature>
<proteinExistence type="predicted"/>
<gene>
    <name evidence="3" type="ORF">HEB94_005394</name>
</gene>
<feature type="domain" description="GAF" evidence="2">
    <location>
        <begin position="184"/>
        <end position="344"/>
    </location>
</feature>
<dbReference type="SUPFAM" id="SSF55781">
    <property type="entry name" value="GAF domain-like"/>
    <property type="match status" value="2"/>
</dbReference>
<keyword evidence="4" id="KW-1185">Reference proteome</keyword>
<protein>
    <submittedName>
        <fullName evidence="3">GAF domain-containing protein</fullName>
    </submittedName>
</protein>
<dbReference type="Pfam" id="PF13185">
    <property type="entry name" value="GAF_2"/>
    <property type="match status" value="2"/>
</dbReference>
<evidence type="ECO:0000313" key="3">
    <source>
        <dbReference type="EMBL" id="MBE1608546.1"/>
    </source>
</evidence>
<dbReference type="AlphaFoldDB" id="A0A927MXY3"/>
<dbReference type="Proteomes" id="UP000638648">
    <property type="component" value="Unassembled WGS sequence"/>
</dbReference>
<evidence type="ECO:0000313" key="4">
    <source>
        <dbReference type="Proteomes" id="UP000638648"/>
    </source>
</evidence>
<dbReference type="SMART" id="SM00065">
    <property type="entry name" value="GAF"/>
    <property type="match status" value="2"/>
</dbReference>
<feature type="compositionally biased region" description="Basic and acidic residues" evidence="1">
    <location>
        <begin position="430"/>
        <end position="440"/>
    </location>
</feature>
<name>A0A927MXY3_9ACTN</name>
<reference evidence="3" key="1">
    <citation type="submission" date="2020-10" db="EMBL/GenBank/DDBJ databases">
        <title>Sequencing the genomes of 1000 actinobacteria strains.</title>
        <authorList>
            <person name="Klenk H.-P."/>
        </authorList>
    </citation>
    <scope>NUCLEOTIDE SEQUENCE</scope>
    <source>
        <strain evidence="3">DSM 45354</strain>
    </source>
</reference>
<comment type="caution">
    <text evidence="3">The sequence shown here is derived from an EMBL/GenBank/DDBJ whole genome shotgun (WGS) entry which is preliminary data.</text>
</comment>
<sequence length="457" mass="50342">MTWAAMGELDLETASKRATDRVREISGADYAAISLTDPSDPGRLTLLCASGLGDARPECGARIPRQGIAAMVLNSGRPVITEDLTTDPRLDRTSDRWGHLSVIGLAMFMPLTAENEVVGTLLIGWRRGSSYSRLTAREVDLVQTFANQLALTLQRLRTQEKERRGQRWFEAATQIAHLVVGGVDPDETMRLVVRQLREISRADIASITLADQNDPDSMYVVAFEGIDGAEVPPSTRIRREGIRAHVLADGRRVLSDGYPHLKDRRPPPGWAESLSHRGLGMQVPLFADGRARGTLFAGWHRRSPHAYAARAEAAQVQAFADLAALALARRSHGPTGWTTFQSSEGSAALMNLLVASMTERNQAWREAEVACAQLAEVITRLDTAKSIGLDNLRALSARHGSRRDHDRQSWWALSLRMQRPSEGQAGGFRPDNRVRPRADRASSPAPGRRPRPWRPAS</sequence>
<dbReference type="EMBL" id="JADBEM010000001">
    <property type="protein sequence ID" value="MBE1608546.1"/>
    <property type="molecule type" value="Genomic_DNA"/>
</dbReference>
<accession>A0A927MXY3</accession>
<dbReference type="RefSeq" id="WP_192752309.1">
    <property type="nucleotide sequence ID" value="NZ_BAABJL010000097.1"/>
</dbReference>
<feature type="domain" description="GAF" evidence="2">
    <location>
        <begin position="10"/>
        <end position="163"/>
    </location>
</feature>
<dbReference type="Gene3D" id="3.30.450.40">
    <property type="match status" value="2"/>
</dbReference>
<evidence type="ECO:0000256" key="1">
    <source>
        <dbReference type="SAM" id="MobiDB-lite"/>
    </source>
</evidence>
<organism evidence="3 4">
    <name type="scientific">Actinopolymorpha pittospori</name>
    <dbReference type="NCBI Taxonomy" id="648752"/>
    <lineage>
        <taxon>Bacteria</taxon>
        <taxon>Bacillati</taxon>
        <taxon>Actinomycetota</taxon>
        <taxon>Actinomycetes</taxon>
        <taxon>Propionibacteriales</taxon>
        <taxon>Actinopolymorphaceae</taxon>
        <taxon>Actinopolymorpha</taxon>
    </lineage>
</organism>